<dbReference type="InterPro" id="IPR011990">
    <property type="entry name" value="TPR-like_helical_dom_sf"/>
</dbReference>
<evidence type="ECO:0000313" key="3">
    <source>
        <dbReference type="Proteomes" id="UP001499990"/>
    </source>
</evidence>
<protein>
    <recommendedName>
        <fullName evidence="4">Tetratricopeptide repeat protein</fullName>
    </recommendedName>
</protein>
<keyword evidence="3" id="KW-1185">Reference proteome</keyword>
<proteinExistence type="predicted"/>
<dbReference type="EMBL" id="BAAAYL010000001">
    <property type="protein sequence ID" value="GAA3378921.1"/>
    <property type="molecule type" value="Genomic_DNA"/>
</dbReference>
<dbReference type="Gene3D" id="1.25.40.10">
    <property type="entry name" value="Tetratricopeptide repeat domain"/>
    <property type="match status" value="1"/>
</dbReference>
<gene>
    <name evidence="2" type="ORF">GCM10020367_60390</name>
</gene>
<dbReference type="RefSeq" id="WP_345043516.1">
    <property type="nucleotide sequence ID" value="NZ_BAAAYL010000001.1"/>
</dbReference>
<feature type="region of interest" description="Disordered" evidence="1">
    <location>
        <begin position="1"/>
        <end position="25"/>
    </location>
</feature>
<evidence type="ECO:0008006" key="4">
    <source>
        <dbReference type="Google" id="ProtNLM"/>
    </source>
</evidence>
<dbReference type="Pfam" id="PF13374">
    <property type="entry name" value="TPR_10"/>
    <property type="match status" value="1"/>
</dbReference>
<name>A0ABP6SK33_9ACTN</name>
<feature type="compositionally biased region" description="Basic and acidic residues" evidence="1">
    <location>
        <begin position="8"/>
        <end position="21"/>
    </location>
</feature>
<comment type="caution">
    <text evidence="2">The sequence shown here is derived from an EMBL/GenBank/DDBJ whole genome shotgun (WGS) entry which is preliminary data.</text>
</comment>
<evidence type="ECO:0000313" key="2">
    <source>
        <dbReference type="EMBL" id="GAA3378921.1"/>
    </source>
</evidence>
<dbReference type="Proteomes" id="UP001499990">
    <property type="component" value="Unassembled WGS sequence"/>
</dbReference>
<accession>A0ABP6SK33</accession>
<evidence type="ECO:0000256" key="1">
    <source>
        <dbReference type="SAM" id="MobiDB-lite"/>
    </source>
</evidence>
<organism evidence="2 3">
    <name type="scientific">Streptomyces sannanensis</name>
    <dbReference type="NCBI Taxonomy" id="285536"/>
    <lineage>
        <taxon>Bacteria</taxon>
        <taxon>Bacillati</taxon>
        <taxon>Actinomycetota</taxon>
        <taxon>Actinomycetes</taxon>
        <taxon>Kitasatosporales</taxon>
        <taxon>Streptomycetaceae</taxon>
        <taxon>Streptomyces</taxon>
    </lineage>
</organism>
<sequence>MTVLEANLPDHERIPGREHPRTVGSRHNLAAALRASDDLPRALARSWHALGEARRVLGDGHPATRAARSRFASLRRGLAALPGPYHAVPAPSGPP</sequence>
<reference evidence="3" key="1">
    <citation type="journal article" date="2019" name="Int. J. Syst. Evol. Microbiol.">
        <title>The Global Catalogue of Microorganisms (GCM) 10K type strain sequencing project: providing services to taxonomists for standard genome sequencing and annotation.</title>
        <authorList>
            <consortium name="The Broad Institute Genomics Platform"/>
            <consortium name="The Broad Institute Genome Sequencing Center for Infectious Disease"/>
            <person name="Wu L."/>
            <person name="Ma J."/>
        </authorList>
    </citation>
    <scope>NUCLEOTIDE SEQUENCE [LARGE SCALE GENOMIC DNA]</scope>
    <source>
        <strain evidence="3">JCM 9651</strain>
    </source>
</reference>